<keyword evidence="2" id="KW-1185">Reference proteome</keyword>
<dbReference type="Gramene" id="OIS96128">
    <property type="protein sequence ID" value="OIS96128"/>
    <property type="gene ID" value="A4A49_21726"/>
</dbReference>
<dbReference type="PANTHER" id="PTHR38224:SF1">
    <property type="entry name" value="PHLOEM SPECIFIC PROTEIN"/>
    <property type="match status" value="1"/>
</dbReference>
<dbReference type="OMA" id="YIQQKHK"/>
<gene>
    <name evidence="1" type="ORF">A4A49_21726</name>
</gene>
<reference evidence="1" key="1">
    <citation type="submission" date="2016-11" db="EMBL/GenBank/DDBJ databases">
        <title>The genome of Nicotiana attenuata.</title>
        <authorList>
            <person name="Xu S."/>
            <person name="Brockmoeller T."/>
            <person name="Gaquerel E."/>
            <person name="Navarro A."/>
            <person name="Kuhl H."/>
            <person name="Gase K."/>
            <person name="Ling Z."/>
            <person name="Zhou W."/>
            <person name="Kreitzer C."/>
            <person name="Stanke M."/>
            <person name="Tang H."/>
            <person name="Lyons E."/>
            <person name="Pandey P."/>
            <person name="Pandey S.P."/>
            <person name="Timmermann B."/>
            <person name="Baldwin I.T."/>
        </authorList>
    </citation>
    <scope>NUCLEOTIDE SEQUENCE [LARGE SCALE GENOMIC DNA]</scope>
    <source>
        <strain evidence="1">UT</strain>
    </source>
</reference>
<name>A0A1J6ILU3_NICAT</name>
<accession>A0A1J6ILU3</accession>
<dbReference type="Proteomes" id="UP000187609">
    <property type="component" value="Unassembled WGS sequence"/>
</dbReference>
<evidence type="ECO:0000313" key="2">
    <source>
        <dbReference type="Proteomes" id="UP000187609"/>
    </source>
</evidence>
<dbReference type="PANTHER" id="PTHR38224">
    <property type="entry name" value="PHLOEM SPECIFIC PROTEIN"/>
    <property type="match status" value="1"/>
</dbReference>
<dbReference type="AlphaFoldDB" id="A0A1J6ILU3"/>
<comment type="caution">
    <text evidence="1">The sequence shown here is derived from an EMBL/GenBank/DDBJ whole genome shotgun (WGS) entry which is preliminary data.</text>
</comment>
<evidence type="ECO:0000313" key="1">
    <source>
        <dbReference type="EMBL" id="OIS96128.1"/>
    </source>
</evidence>
<protein>
    <submittedName>
        <fullName evidence="1">Uncharacterized protein</fullName>
    </submittedName>
</protein>
<proteinExistence type="predicted"/>
<dbReference type="SMR" id="A0A1J6ILU3"/>
<organism evidence="1 2">
    <name type="scientific">Nicotiana attenuata</name>
    <name type="common">Coyote tobacco</name>
    <dbReference type="NCBI Taxonomy" id="49451"/>
    <lineage>
        <taxon>Eukaryota</taxon>
        <taxon>Viridiplantae</taxon>
        <taxon>Streptophyta</taxon>
        <taxon>Embryophyta</taxon>
        <taxon>Tracheophyta</taxon>
        <taxon>Spermatophyta</taxon>
        <taxon>Magnoliopsida</taxon>
        <taxon>eudicotyledons</taxon>
        <taxon>Gunneridae</taxon>
        <taxon>Pentapetalae</taxon>
        <taxon>asterids</taxon>
        <taxon>lamiids</taxon>
        <taxon>Solanales</taxon>
        <taxon>Solanaceae</taxon>
        <taxon>Nicotianoideae</taxon>
        <taxon>Nicotianeae</taxon>
        <taxon>Nicotiana</taxon>
    </lineage>
</organism>
<dbReference type="EMBL" id="MJEQ01037194">
    <property type="protein sequence ID" value="OIS96128.1"/>
    <property type="molecule type" value="Genomic_DNA"/>
</dbReference>
<sequence>MRRSVEYGWQNTSSNEYLDHIKRMERSPTMHPDLPLYPNVHSLFKNGIVSNGQEKKCTTPQSQKKVHFLEPKAELTKNEEKNIDMEADGYIKQKHINFELHKWRTFKAC</sequence>